<dbReference type="GO" id="GO:0015562">
    <property type="term" value="F:efflux transmembrane transporter activity"/>
    <property type="evidence" value="ECO:0007669"/>
    <property type="project" value="TreeGrafter"/>
</dbReference>
<dbReference type="Gene3D" id="2.40.50.100">
    <property type="match status" value="1"/>
</dbReference>
<comment type="caution">
    <text evidence="3">The sequence shown here is derived from an EMBL/GenBank/DDBJ whole genome shotgun (WGS) entry which is preliminary data.</text>
</comment>
<gene>
    <name evidence="3" type="ORF">J0I24_11235</name>
</gene>
<comment type="similarity">
    <text evidence="1">Belongs to the membrane fusion protein (MFP) (TC 8.A.1) family.</text>
</comment>
<dbReference type="NCBIfam" id="TIGR01730">
    <property type="entry name" value="RND_mfp"/>
    <property type="match status" value="1"/>
</dbReference>
<protein>
    <submittedName>
        <fullName evidence="3">Efflux RND transporter periplasmic adaptor subunit</fullName>
    </submittedName>
</protein>
<evidence type="ECO:0000256" key="1">
    <source>
        <dbReference type="ARBA" id="ARBA00009477"/>
    </source>
</evidence>
<dbReference type="Proteomes" id="UP000664800">
    <property type="component" value="Unassembled WGS sequence"/>
</dbReference>
<dbReference type="RefSeq" id="WP_276730972.1">
    <property type="nucleotide sequence ID" value="NZ_JAFKMR010000021.1"/>
</dbReference>
<evidence type="ECO:0000313" key="4">
    <source>
        <dbReference type="Proteomes" id="UP000664800"/>
    </source>
</evidence>
<organism evidence="3 4">
    <name type="scientific">Thiomonas arsenitoxydans (strain DSM 22701 / CIP 110005 / 3As)</name>
    <dbReference type="NCBI Taxonomy" id="426114"/>
    <lineage>
        <taxon>Bacteria</taxon>
        <taxon>Pseudomonadati</taxon>
        <taxon>Pseudomonadota</taxon>
        <taxon>Betaproteobacteria</taxon>
        <taxon>Burkholderiales</taxon>
        <taxon>Thiomonas</taxon>
    </lineage>
</organism>
<dbReference type="Gene3D" id="2.40.420.20">
    <property type="match status" value="1"/>
</dbReference>
<dbReference type="AlphaFoldDB" id="A0A8I1MXL6"/>
<dbReference type="Gene3D" id="2.40.30.170">
    <property type="match status" value="1"/>
</dbReference>
<keyword evidence="2" id="KW-0812">Transmembrane</keyword>
<evidence type="ECO:0000256" key="2">
    <source>
        <dbReference type="SAM" id="Phobius"/>
    </source>
</evidence>
<name>A0A8I1MXL6_THIA3</name>
<keyword evidence="2" id="KW-0472">Membrane</keyword>
<dbReference type="InterPro" id="IPR006143">
    <property type="entry name" value="RND_pump_MFP"/>
</dbReference>
<feature type="transmembrane region" description="Helical" evidence="2">
    <location>
        <begin position="16"/>
        <end position="35"/>
    </location>
</feature>
<accession>A0A8I1MXL6</accession>
<dbReference type="PANTHER" id="PTHR30469:SF15">
    <property type="entry name" value="HLYD FAMILY OF SECRETION PROTEINS"/>
    <property type="match status" value="1"/>
</dbReference>
<sequence>MNTSVKSSAVKPKRKPWYLLPIPILLIAGGLWLHFHRLHQADASPPAAATPWAVQTGAVQHGTVAASLQSVATVEAPNTITLAPQIQGTVTFIGPRAGVAVKRGEVLVRIDARQIASNIGALSQQRIAARANADYAAKQQARIDAVLAEGGVSQAQADQARTATDAARASVQALSDQITALQVQLGYAELRAPQDAVVAQRLVEVGDTAAPGKPVYQLTAGKGAIVRVSLPSDQLTQVKVGDTLRLAQGGQTLDLPISRIAPAVNAAGLGTVEADAPSSPFGLPSGSSVAASIELRSQAAATLTVPVAAVIGSGDQAHVLAFTPGAQAGEPGRLRIVPVKVLQEGANRAAVSGSLKPGESVVVGQTAVLAQMRDGDAAVTTAVSTAAAGAAQ</sequence>
<dbReference type="GO" id="GO:1990281">
    <property type="term" value="C:efflux pump complex"/>
    <property type="evidence" value="ECO:0007669"/>
    <property type="project" value="TreeGrafter"/>
</dbReference>
<dbReference type="SUPFAM" id="SSF111369">
    <property type="entry name" value="HlyD-like secretion proteins"/>
    <property type="match status" value="1"/>
</dbReference>
<reference evidence="3" key="1">
    <citation type="submission" date="2021-02" db="EMBL/GenBank/DDBJ databases">
        <title>Thiocyanate and organic carbon inputs drive convergent selection for specific autotrophic Afipia and Thiobacillus strains within complex microbiomes.</title>
        <authorList>
            <person name="Huddy R.J."/>
            <person name="Sachdeva R."/>
            <person name="Kadzinga F."/>
            <person name="Kantor R.S."/>
            <person name="Harrison S.T.L."/>
            <person name="Banfield J.F."/>
        </authorList>
    </citation>
    <scope>NUCLEOTIDE SEQUENCE</scope>
    <source>
        <strain evidence="3">SCN18_13_7_16_R3_B_64_19</strain>
    </source>
</reference>
<keyword evidence="2" id="KW-1133">Transmembrane helix</keyword>
<dbReference type="PANTHER" id="PTHR30469">
    <property type="entry name" value="MULTIDRUG RESISTANCE PROTEIN MDTA"/>
    <property type="match status" value="1"/>
</dbReference>
<proteinExistence type="inferred from homology"/>
<dbReference type="Gene3D" id="1.10.287.470">
    <property type="entry name" value="Helix hairpin bin"/>
    <property type="match status" value="1"/>
</dbReference>
<dbReference type="EMBL" id="JAFKMR010000021">
    <property type="protein sequence ID" value="MBN8744865.1"/>
    <property type="molecule type" value="Genomic_DNA"/>
</dbReference>
<evidence type="ECO:0000313" key="3">
    <source>
        <dbReference type="EMBL" id="MBN8744865.1"/>
    </source>
</evidence>